<gene>
    <name evidence="2" type="ORF">L21SP3_00333</name>
</gene>
<evidence type="ECO:0000313" key="3">
    <source>
        <dbReference type="Proteomes" id="UP000188273"/>
    </source>
</evidence>
<dbReference type="AlphaFoldDB" id="A0A1Q2HLX0"/>
<organism evidence="2 3">
    <name type="scientific">Sedimentisphaera cyanobacteriorum</name>
    <dbReference type="NCBI Taxonomy" id="1940790"/>
    <lineage>
        <taxon>Bacteria</taxon>
        <taxon>Pseudomonadati</taxon>
        <taxon>Planctomycetota</taxon>
        <taxon>Phycisphaerae</taxon>
        <taxon>Sedimentisphaerales</taxon>
        <taxon>Sedimentisphaeraceae</taxon>
        <taxon>Sedimentisphaera</taxon>
    </lineage>
</organism>
<sequence precursor="true">MTVLRFNIFLIASLGVCCCISMAETPDFGNNWQNAHTFSADGSVVEGSLNTGGDVDWLKFIPSPQYIYAVSCSSIDAGYTDFQIFSANKYNSMIYEITSEESLSSTSFTFYIYCETPAAIYVKVYDNDGDYEISAWADRAFPLDSYSDACSSPHNITLSGQTTVI</sequence>
<dbReference type="EMBL" id="CP019633">
    <property type="protein sequence ID" value="AQQ08549.1"/>
    <property type="molecule type" value="Genomic_DNA"/>
</dbReference>
<evidence type="ECO:0000313" key="2">
    <source>
        <dbReference type="EMBL" id="AQQ08549.1"/>
    </source>
</evidence>
<keyword evidence="3" id="KW-1185">Reference proteome</keyword>
<dbReference type="Gene3D" id="2.60.120.380">
    <property type="match status" value="1"/>
</dbReference>
<dbReference type="STRING" id="1940790.L21SP3_00333"/>
<dbReference type="Proteomes" id="UP000188273">
    <property type="component" value="Chromosome"/>
</dbReference>
<feature type="signal peptide" evidence="1">
    <location>
        <begin position="1"/>
        <end position="23"/>
    </location>
</feature>
<reference evidence="3" key="1">
    <citation type="submission" date="2017-02" db="EMBL/GenBank/DDBJ databases">
        <title>Comparative genomics and description of representatives of a novel lineage of planctomycetes thriving in anoxic sediments.</title>
        <authorList>
            <person name="Spring S."/>
            <person name="Bunk B."/>
            <person name="Sproer C."/>
            <person name="Klenk H.-P."/>
        </authorList>
    </citation>
    <scope>NUCLEOTIDE SEQUENCE [LARGE SCALE GENOMIC DNA]</scope>
    <source>
        <strain evidence="3">L21-RPul-D3</strain>
    </source>
</reference>
<dbReference type="KEGG" id="pbu:L21SP3_00333"/>
<name>A0A1Q2HLX0_9BACT</name>
<accession>A0A1Q2HLX0</accession>
<feature type="chain" id="PRO_5010286468" evidence="1">
    <location>
        <begin position="24"/>
        <end position="165"/>
    </location>
</feature>
<protein>
    <submittedName>
        <fullName evidence="2">Uncharacterized protein</fullName>
    </submittedName>
</protein>
<evidence type="ECO:0000256" key="1">
    <source>
        <dbReference type="SAM" id="SignalP"/>
    </source>
</evidence>
<keyword evidence="1" id="KW-0732">Signal</keyword>
<proteinExistence type="predicted"/>